<reference evidence="4" key="1">
    <citation type="submission" date="2023-05" db="EMBL/GenBank/DDBJ databases">
        <title>Nepenthes gracilis genome sequencing.</title>
        <authorList>
            <person name="Fukushima K."/>
        </authorList>
    </citation>
    <scope>NUCLEOTIDE SEQUENCE</scope>
    <source>
        <strain evidence="4">SING2019-196</strain>
    </source>
</reference>
<dbReference type="PANTHER" id="PTHR33155">
    <property type="entry name" value="FANTASTIC FOUR-LIKE PROTEIN (DUF3049)"/>
    <property type="match status" value="1"/>
</dbReference>
<sequence>MSSSVFQGLQSCLEPWLFDPQVIRLKLVPPSSKLPQSLGPPLFNPASENNSLNEETQNNIIKSDRNTFDDFSNAASENDYRGGWSFLQAITNTPPISKEGNESAKAEYVHPMVKRSTSVLGEKSLEMCTESLGSETGSTISESCNEFSCLLSDNEKYRSRKLRGLSSAAKKLISPPTFPPPLTTINGVRVKGCRENGRLVIKAISVKSSKSCFKAERRDGRLRLRFVKDFAERVYEDESHLNEEDLENPEGDDDMSSDHEEEEEEEEMDGCKEEDMEGISGNVGDEMGVAVGDLSGKPSRCKEGGGTNEEMLAWGNFWVASS</sequence>
<keyword evidence="5" id="KW-1185">Reference proteome</keyword>
<evidence type="ECO:0000259" key="3">
    <source>
        <dbReference type="Pfam" id="PF11250"/>
    </source>
</evidence>
<dbReference type="Proteomes" id="UP001279734">
    <property type="component" value="Unassembled WGS sequence"/>
</dbReference>
<organism evidence="4 5">
    <name type="scientific">Nepenthes gracilis</name>
    <name type="common">Slender pitcher plant</name>
    <dbReference type="NCBI Taxonomy" id="150966"/>
    <lineage>
        <taxon>Eukaryota</taxon>
        <taxon>Viridiplantae</taxon>
        <taxon>Streptophyta</taxon>
        <taxon>Embryophyta</taxon>
        <taxon>Tracheophyta</taxon>
        <taxon>Spermatophyta</taxon>
        <taxon>Magnoliopsida</taxon>
        <taxon>eudicotyledons</taxon>
        <taxon>Gunneridae</taxon>
        <taxon>Pentapetalae</taxon>
        <taxon>Caryophyllales</taxon>
        <taxon>Nepenthaceae</taxon>
        <taxon>Nepenthes</taxon>
    </lineage>
</organism>
<feature type="domain" description="FAF" evidence="3">
    <location>
        <begin position="178"/>
        <end position="226"/>
    </location>
</feature>
<name>A0AAD3XF84_NEPGR</name>
<dbReference type="EMBL" id="BSYO01000003">
    <property type="protein sequence ID" value="GMH02684.1"/>
    <property type="molecule type" value="Genomic_DNA"/>
</dbReference>
<proteinExistence type="inferred from homology"/>
<feature type="region of interest" description="Disordered" evidence="2">
    <location>
        <begin position="238"/>
        <end position="307"/>
    </location>
</feature>
<protein>
    <recommendedName>
        <fullName evidence="3">FAF domain-containing protein</fullName>
    </recommendedName>
</protein>
<evidence type="ECO:0000256" key="1">
    <source>
        <dbReference type="ARBA" id="ARBA00008690"/>
    </source>
</evidence>
<dbReference type="AlphaFoldDB" id="A0AAD3XF84"/>
<dbReference type="PANTHER" id="PTHR33155:SF8">
    <property type="entry name" value="PROTEIN FANTASTIC FOUR 1"/>
    <property type="match status" value="1"/>
</dbReference>
<dbReference type="InterPro" id="IPR046431">
    <property type="entry name" value="FAF_dom"/>
</dbReference>
<dbReference type="Pfam" id="PF11250">
    <property type="entry name" value="FAF"/>
    <property type="match status" value="1"/>
</dbReference>
<evidence type="ECO:0000256" key="2">
    <source>
        <dbReference type="SAM" id="MobiDB-lite"/>
    </source>
</evidence>
<dbReference type="InterPro" id="IPR021410">
    <property type="entry name" value="FAF"/>
</dbReference>
<comment type="caution">
    <text evidence="4">The sequence shown here is derived from an EMBL/GenBank/DDBJ whole genome shotgun (WGS) entry which is preliminary data.</text>
</comment>
<gene>
    <name evidence="4" type="ORF">Nepgr_004523</name>
</gene>
<comment type="similarity">
    <text evidence="1">Belongs to the fantastic four family.</text>
</comment>
<evidence type="ECO:0000313" key="5">
    <source>
        <dbReference type="Proteomes" id="UP001279734"/>
    </source>
</evidence>
<evidence type="ECO:0000313" key="4">
    <source>
        <dbReference type="EMBL" id="GMH02684.1"/>
    </source>
</evidence>
<accession>A0AAD3XF84</accession>
<feature type="compositionally biased region" description="Acidic residues" evidence="2">
    <location>
        <begin position="244"/>
        <end position="277"/>
    </location>
</feature>